<dbReference type="GO" id="GO:0009432">
    <property type="term" value="P:SOS response"/>
    <property type="evidence" value="ECO:0007669"/>
    <property type="project" value="UniProtKB-KW"/>
</dbReference>
<dbReference type="Pfam" id="PF13304">
    <property type="entry name" value="AAA_21"/>
    <property type="match status" value="1"/>
</dbReference>
<gene>
    <name evidence="3" type="ORF">C0Z10_01685</name>
</gene>
<keyword evidence="1" id="KW-0227">DNA damage</keyword>
<evidence type="ECO:0000259" key="2">
    <source>
        <dbReference type="Pfam" id="PF13304"/>
    </source>
</evidence>
<dbReference type="Proteomes" id="UP000285875">
    <property type="component" value="Chromosome"/>
</dbReference>
<reference evidence="4" key="1">
    <citation type="submission" date="2017-12" db="EMBL/GenBank/DDBJ databases">
        <title>Whole genome sequencing of Acidipropionibacterium jensenii strains JS279 and JS280.</title>
        <authorList>
            <person name="Deptula P."/>
            <person name="Laine P."/>
            <person name="Smolander O.-P."/>
            <person name="Paulin L."/>
            <person name="Auvinen P."/>
            <person name="Varmanen P."/>
        </authorList>
    </citation>
    <scope>NUCLEOTIDE SEQUENCE [LARGE SCALE GENOMIC DNA]</scope>
    <source>
        <strain evidence="4">JS280</strain>
    </source>
</reference>
<dbReference type="CDD" id="cd00267">
    <property type="entry name" value="ABC_ATPase"/>
    <property type="match status" value="1"/>
</dbReference>
<dbReference type="GO" id="GO:0006302">
    <property type="term" value="P:double-strand break repair"/>
    <property type="evidence" value="ECO:0007669"/>
    <property type="project" value="TreeGrafter"/>
</dbReference>
<dbReference type="KEGG" id="aji:C0Z10_01685"/>
<dbReference type="InterPro" id="IPR027417">
    <property type="entry name" value="P-loop_NTPase"/>
</dbReference>
<protein>
    <submittedName>
        <fullName evidence="3">ATP-binding protein</fullName>
    </submittedName>
</protein>
<dbReference type="GO" id="GO:0016887">
    <property type="term" value="F:ATP hydrolysis activity"/>
    <property type="evidence" value="ECO:0007669"/>
    <property type="project" value="InterPro"/>
</dbReference>
<feature type="domain" description="ATPase AAA-type core" evidence="2">
    <location>
        <begin position="23"/>
        <end position="351"/>
    </location>
</feature>
<dbReference type="FunFam" id="3.40.50.300:FF:002708">
    <property type="entry name" value="FeS assembly ATPase SufC"/>
    <property type="match status" value="1"/>
</dbReference>
<dbReference type="AlphaFoldDB" id="A0A3T0RXL9"/>
<dbReference type="PANTHER" id="PTHR32182:SF25">
    <property type="entry name" value="SLR1056 PROTEIN"/>
    <property type="match status" value="1"/>
</dbReference>
<dbReference type="Gene3D" id="3.40.50.300">
    <property type="entry name" value="P-loop containing nucleotide triphosphate hydrolases"/>
    <property type="match status" value="2"/>
</dbReference>
<dbReference type="PANTHER" id="PTHR32182">
    <property type="entry name" value="DNA REPLICATION AND REPAIR PROTEIN RECF"/>
    <property type="match status" value="1"/>
</dbReference>
<organism evidence="3 4">
    <name type="scientific">Acidipropionibacterium jensenii</name>
    <dbReference type="NCBI Taxonomy" id="1749"/>
    <lineage>
        <taxon>Bacteria</taxon>
        <taxon>Bacillati</taxon>
        <taxon>Actinomycetota</taxon>
        <taxon>Actinomycetes</taxon>
        <taxon>Propionibacteriales</taxon>
        <taxon>Propionibacteriaceae</taxon>
        <taxon>Acidipropionibacterium</taxon>
    </lineage>
</organism>
<dbReference type="GO" id="GO:0005524">
    <property type="term" value="F:ATP binding"/>
    <property type="evidence" value="ECO:0007669"/>
    <property type="project" value="UniProtKB-KW"/>
</dbReference>
<dbReference type="PIRSF" id="PIRSF029347">
    <property type="entry name" value="RecF"/>
    <property type="match status" value="1"/>
</dbReference>
<evidence type="ECO:0000313" key="3">
    <source>
        <dbReference type="EMBL" id="AZZ38669.1"/>
    </source>
</evidence>
<evidence type="ECO:0000313" key="4">
    <source>
        <dbReference type="Proteomes" id="UP000285875"/>
    </source>
</evidence>
<dbReference type="EMBL" id="CP025570">
    <property type="protein sequence ID" value="AZZ38669.1"/>
    <property type="molecule type" value="Genomic_DNA"/>
</dbReference>
<sequence length="391" mass="42207">MLSLIAVHGYRSIRDLVLPLGPITIVTGANGAGKTNLYRSLRLLAGIAHGRLIGSLAAEGGLSQVLWAGPERITSAMRRGEVEIQGTGSRTAPVSLMLGVLTEDLGYLVDVGLPQADPNSTMFIRDPEIKREEVFVPPVLRPAGTLVDRRWSRVRVREGRSWQSLETPMSPRESIIDELADRTATPELVGLRRVMSAWRFYDGLRTDPASPARTPCVATRTEVLADDGADLPAAVQTILESAWAGPFCRAVAEALDGAEVQVGEGADGYLHLAVTQRGLLRPLSAAELSDGMLRFIMLAAALLSPRPPALLVLNEPETSLHSAVIPALATLVEQCAQRCQVVLVSHDHTLVEAVGDGAVHHELVRDTGETLLEGRGMLGDTLWSWGTRKRW</sequence>
<dbReference type="InterPro" id="IPR014555">
    <property type="entry name" value="RecF-like"/>
</dbReference>
<dbReference type="RefSeq" id="WP_097798263.1">
    <property type="nucleotide sequence ID" value="NZ_CP025570.1"/>
</dbReference>
<accession>A0A3T0RXL9</accession>
<name>A0A3T0RXL9_9ACTN</name>
<dbReference type="SUPFAM" id="SSF52540">
    <property type="entry name" value="P-loop containing nucleoside triphosphate hydrolases"/>
    <property type="match status" value="1"/>
</dbReference>
<dbReference type="InterPro" id="IPR003959">
    <property type="entry name" value="ATPase_AAA_core"/>
</dbReference>
<keyword evidence="3" id="KW-0067">ATP-binding</keyword>
<dbReference type="GO" id="GO:0000731">
    <property type="term" value="P:DNA synthesis involved in DNA repair"/>
    <property type="evidence" value="ECO:0007669"/>
    <property type="project" value="TreeGrafter"/>
</dbReference>
<evidence type="ECO:0000256" key="1">
    <source>
        <dbReference type="ARBA" id="ARBA00023236"/>
    </source>
</evidence>
<keyword evidence="3" id="KW-0547">Nucleotide-binding</keyword>
<proteinExistence type="predicted"/>
<keyword evidence="1" id="KW-0742">SOS response</keyword>